<dbReference type="Proteomes" id="UP000798662">
    <property type="component" value="Chromosome 2"/>
</dbReference>
<gene>
    <name evidence="1" type="ORF">I4F81_008500</name>
</gene>
<reference evidence="1" key="1">
    <citation type="submission" date="2019-11" db="EMBL/GenBank/DDBJ databases">
        <title>Nori genome reveals adaptations in red seaweeds to the harsh intertidal environment.</title>
        <authorList>
            <person name="Wang D."/>
            <person name="Mao Y."/>
        </authorList>
    </citation>
    <scope>NUCLEOTIDE SEQUENCE</scope>
    <source>
        <tissue evidence="1">Gametophyte</tissue>
    </source>
</reference>
<protein>
    <submittedName>
        <fullName evidence="1">Uncharacterized protein</fullName>
    </submittedName>
</protein>
<organism evidence="1 2">
    <name type="scientific">Pyropia yezoensis</name>
    <name type="common">Susabi-nori</name>
    <name type="synonym">Porphyra yezoensis</name>
    <dbReference type="NCBI Taxonomy" id="2788"/>
    <lineage>
        <taxon>Eukaryota</taxon>
        <taxon>Rhodophyta</taxon>
        <taxon>Bangiophyceae</taxon>
        <taxon>Bangiales</taxon>
        <taxon>Bangiaceae</taxon>
        <taxon>Pyropia</taxon>
    </lineage>
</organism>
<accession>A0ACC3C769</accession>
<dbReference type="EMBL" id="CM020619">
    <property type="protein sequence ID" value="KAK1865979.1"/>
    <property type="molecule type" value="Genomic_DNA"/>
</dbReference>
<keyword evidence="2" id="KW-1185">Reference proteome</keyword>
<sequence>MDLAAPEPATPAGSTGGEDAGLGTAPIVTAASGVSGGVEHAPGVSTGAAGAALPPVRTQLTFPPAPPSHAHAAALLPAPRPHAKAHSPSAVAATAAATAATIRRVAVKRFRTAARLLRLATGGAGVGTAGGGGGGGCVTGGSGGGGYHLKGICRLPSITSLLVLNAALLLLVLLLLWWRRGEGAAGDGSSGGGRRSWASPLRQRRPPPPPLPPGSLPSLQALLSTTGGVAASAPLIINSPREARLAYFIQLDGGSLPLLPRLLHRLHHPDNLYVLHVDGKVDAPAYVAAVADVRGAGRAWTNVHFLRREYVTYKGVSMVTNALAAIRLALALDDGWEYIINLSGADYPLVSAVNQRRLLGRPGVGLPPGALNFFSFFPRAEWASYAFRVNNMHFDPAVVGYQGADARLRRLRAARFNPVAAVRNYTLVKAEAWMIASRPLAAWYVADAGAKQALLNAVNALSPAEHYFVSAAWNEPRWAPTLVPDALRKVVWHHAGRRSGQHPFVLDRTPGGAPPPAGAAPFAFWAHLRRTRSLFARKVTLPHSPLMERMDVELSGLGVGGLPSGGTAAAAAVASNRAFLLHLTEHFDFLTTAALRAANVSVPLGAYPPVF</sequence>
<name>A0ACC3C769_PYRYE</name>
<evidence type="ECO:0000313" key="1">
    <source>
        <dbReference type="EMBL" id="KAK1865979.1"/>
    </source>
</evidence>
<comment type="caution">
    <text evidence="1">The sequence shown here is derived from an EMBL/GenBank/DDBJ whole genome shotgun (WGS) entry which is preliminary data.</text>
</comment>
<evidence type="ECO:0000313" key="2">
    <source>
        <dbReference type="Proteomes" id="UP000798662"/>
    </source>
</evidence>
<proteinExistence type="predicted"/>